<feature type="binding site" evidence="4">
    <location>
        <position position="15"/>
    </location>
    <ligand>
        <name>Mg(2+)</name>
        <dbReference type="ChEBI" id="CHEBI:18420"/>
    </ligand>
</feature>
<name>F7YVB9_9THEM</name>
<gene>
    <name evidence="5" type="ORF">Theth_0327</name>
</gene>
<evidence type="ECO:0000256" key="2">
    <source>
        <dbReference type="PIRSR" id="PIRSR000915-1"/>
    </source>
</evidence>
<dbReference type="Gene3D" id="3.40.50.1000">
    <property type="entry name" value="HAD superfamily/HAD-like"/>
    <property type="match status" value="2"/>
</dbReference>
<sequence>MRDLKDIELFLLDMDGTFYLGNKLLPGSIEFVDTLRKQGKNFMFLTNNSSNDSESYAEKLRKMGLDGKIEVFTSGDATGIFLKERYGTLRIFLVGTKKLAKTFEKYGHKIVQEDPEIVVLGYDTEINYEKLAKACIYLRKNLLYVATHPDINCPSLEGPLPDAGSYIALIEKSTGRLPDYIVGKPNPLMLEMVMKKTGVSREKIAMVGDRLYTDIEFARRSGILSILVLTGETTLEDLRNSSIKPDIVVENIGELAKLLQKESGE</sequence>
<comment type="cofactor">
    <cofactor evidence="4">
        <name>Mg(2+)</name>
        <dbReference type="ChEBI" id="CHEBI:18420"/>
    </cofactor>
    <text evidence="4">Divalent metal ions. Mg(2+) is the most effective.</text>
</comment>
<dbReference type="PANTHER" id="PTHR19288:SF46">
    <property type="entry name" value="HALOACID DEHALOGENASE-LIKE HYDROLASE DOMAIN-CONTAINING PROTEIN 2"/>
    <property type="match status" value="1"/>
</dbReference>
<dbReference type="SUPFAM" id="SSF56784">
    <property type="entry name" value="HAD-like"/>
    <property type="match status" value="1"/>
</dbReference>
<dbReference type="Pfam" id="PF13344">
    <property type="entry name" value="Hydrolase_6"/>
    <property type="match status" value="1"/>
</dbReference>
<keyword evidence="4" id="KW-0479">Metal-binding</keyword>
<feature type="binding site" evidence="4">
    <location>
        <position position="209"/>
    </location>
    <ligand>
        <name>Mg(2+)</name>
        <dbReference type="ChEBI" id="CHEBI:18420"/>
    </ligand>
</feature>
<dbReference type="PATRIC" id="fig|688269.3.peg.337"/>
<accession>F7YVB9</accession>
<comment type="similarity">
    <text evidence="1">Belongs to the HAD-like hydrolase superfamily.</text>
</comment>
<dbReference type="InterPro" id="IPR006357">
    <property type="entry name" value="HAD-SF_hydro_IIA"/>
</dbReference>
<dbReference type="SFLD" id="SFLDG01139">
    <property type="entry name" value="C2.A:_Pyridoxal_Phosphate_Phos"/>
    <property type="match status" value="1"/>
</dbReference>
<evidence type="ECO:0000256" key="1">
    <source>
        <dbReference type="PIRNR" id="PIRNR000915"/>
    </source>
</evidence>
<dbReference type="EMBL" id="CP002351">
    <property type="protein sequence ID" value="AEH50422.1"/>
    <property type="molecule type" value="Genomic_DNA"/>
</dbReference>
<dbReference type="Proteomes" id="UP000006804">
    <property type="component" value="Chromosome"/>
</dbReference>
<protein>
    <submittedName>
        <fullName evidence="5">HAD-superfamily hydrolase, subfamily IIA</fullName>
    </submittedName>
</protein>
<dbReference type="InterPro" id="IPR023214">
    <property type="entry name" value="HAD_sf"/>
</dbReference>
<dbReference type="GO" id="GO:0046872">
    <property type="term" value="F:metal ion binding"/>
    <property type="evidence" value="ECO:0007669"/>
    <property type="project" value="UniProtKB-KW"/>
</dbReference>
<dbReference type="AlphaFoldDB" id="F7YVB9"/>
<evidence type="ECO:0000313" key="6">
    <source>
        <dbReference type="Proteomes" id="UP000006804"/>
    </source>
</evidence>
<keyword evidence="4" id="KW-0460">Magnesium</keyword>
<evidence type="ECO:0000256" key="4">
    <source>
        <dbReference type="PIRSR" id="PIRSR000915-3"/>
    </source>
</evidence>
<organism evidence="5 6">
    <name type="scientific">Pseudothermotoga thermarum DSM 5069</name>
    <dbReference type="NCBI Taxonomy" id="688269"/>
    <lineage>
        <taxon>Bacteria</taxon>
        <taxon>Thermotogati</taxon>
        <taxon>Thermotogota</taxon>
        <taxon>Thermotogae</taxon>
        <taxon>Thermotogales</taxon>
        <taxon>Thermotogaceae</taxon>
        <taxon>Pseudothermotoga</taxon>
    </lineage>
</organism>
<dbReference type="PANTHER" id="PTHR19288">
    <property type="entry name" value="4-NITROPHENYLPHOSPHATASE-RELATED"/>
    <property type="match status" value="1"/>
</dbReference>
<dbReference type="eggNOG" id="COG0647">
    <property type="taxonomic scope" value="Bacteria"/>
</dbReference>
<keyword evidence="5" id="KW-0378">Hydrolase</keyword>
<dbReference type="Pfam" id="PF13242">
    <property type="entry name" value="Hydrolase_like"/>
    <property type="match status" value="1"/>
</dbReference>
<feature type="binding site" evidence="4">
    <location>
        <position position="13"/>
    </location>
    <ligand>
        <name>Mg(2+)</name>
        <dbReference type="ChEBI" id="CHEBI:18420"/>
    </ligand>
</feature>
<keyword evidence="6" id="KW-1185">Reference proteome</keyword>
<feature type="binding site" evidence="3">
    <location>
        <position position="184"/>
    </location>
    <ligand>
        <name>substrate</name>
    </ligand>
</feature>
<dbReference type="GO" id="GO:0005737">
    <property type="term" value="C:cytoplasm"/>
    <property type="evidence" value="ECO:0007669"/>
    <property type="project" value="TreeGrafter"/>
</dbReference>
<feature type="active site" description="Proton donor" evidence="2">
    <location>
        <position position="15"/>
    </location>
</feature>
<dbReference type="HOGENOM" id="CLU_043473_1_1_0"/>
<dbReference type="InterPro" id="IPR036412">
    <property type="entry name" value="HAD-like_sf"/>
</dbReference>
<dbReference type="GO" id="GO:0016791">
    <property type="term" value="F:phosphatase activity"/>
    <property type="evidence" value="ECO:0007669"/>
    <property type="project" value="TreeGrafter"/>
</dbReference>
<proteinExistence type="inferred from homology"/>
<evidence type="ECO:0000256" key="3">
    <source>
        <dbReference type="PIRSR" id="PIRSR000915-2"/>
    </source>
</evidence>
<dbReference type="PIRSF" id="PIRSF000915">
    <property type="entry name" value="PGP-type_phosphatase"/>
    <property type="match status" value="1"/>
</dbReference>
<feature type="active site" description="Nucleophile" evidence="2">
    <location>
        <position position="13"/>
    </location>
</feature>
<dbReference type="SFLD" id="SFLDS00003">
    <property type="entry name" value="Haloacid_Dehalogenase"/>
    <property type="match status" value="1"/>
</dbReference>
<dbReference type="STRING" id="688269.Theth_0327"/>
<dbReference type="NCBIfam" id="TIGR01460">
    <property type="entry name" value="HAD-SF-IIA"/>
    <property type="match status" value="1"/>
</dbReference>
<dbReference type="KEGG" id="tta:Theth_0327"/>
<evidence type="ECO:0000313" key="5">
    <source>
        <dbReference type="EMBL" id="AEH50422.1"/>
    </source>
</evidence>
<reference evidence="5 6" key="1">
    <citation type="submission" date="2010-11" db="EMBL/GenBank/DDBJ databases">
        <title>The complete genome of Thermotoga thermarum DSM 5069.</title>
        <authorList>
            <consortium name="US DOE Joint Genome Institute (JGI-PGF)"/>
            <person name="Lucas S."/>
            <person name="Copeland A."/>
            <person name="Lapidus A."/>
            <person name="Bruce D."/>
            <person name="Goodwin L."/>
            <person name="Pitluck S."/>
            <person name="Kyrpides N."/>
            <person name="Mavromatis K."/>
            <person name="Ivanova N."/>
            <person name="Zeytun A."/>
            <person name="Brettin T."/>
            <person name="Detter J.C."/>
            <person name="Tapia R."/>
            <person name="Han C."/>
            <person name="Land M."/>
            <person name="Hauser L."/>
            <person name="Markowitz V."/>
            <person name="Cheng J.-F."/>
            <person name="Hugenholtz P."/>
            <person name="Woyke T."/>
            <person name="Wu D."/>
            <person name="Spring S."/>
            <person name="Schroeder M."/>
            <person name="Brambilla E."/>
            <person name="Klenk H.-P."/>
            <person name="Eisen J.A."/>
        </authorList>
    </citation>
    <scope>NUCLEOTIDE SEQUENCE [LARGE SCALE GENOMIC DNA]</scope>
    <source>
        <strain evidence="5 6">DSM 5069</strain>
    </source>
</reference>